<dbReference type="AlphaFoldDB" id="A0A5B8U5J7"/>
<dbReference type="PANTHER" id="PTHR43540:SF1">
    <property type="entry name" value="ISOCHORISMATASE HYDROLASE"/>
    <property type="match status" value="1"/>
</dbReference>
<keyword evidence="1" id="KW-0378">Hydrolase</keyword>
<evidence type="ECO:0000313" key="4">
    <source>
        <dbReference type="Proteomes" id="UP000321805"/>
    </source>
</evidence>
<accession>A0A5B8U5J7</accession>
<dbReference type="SUPFAM" id="SSF52499">
    <property type="entry name" value="Isochorismatase-like hydrolases"/>
    <property type="match status" value="1"/>
</dbReference>
<dbReference type="InterPro" id="IPR036380">
    <property type="entry name" value="Isochorismatase-like_sf"/>
</dbReference>
<proteinExistence type="predicted"/>
<dbReference type="OrthoDB" id="7500697at2"/>
<dbReference type="Proteomes" id="UP000321805">
    <property type="component" value="Chromosome"/>
</dbReference>
<dbReference type="EMBL" id="CP042430">
    <property type="protein sequence ID" value="QEC48396.1"/>
    <property type="molecule type" value="Genomic_DNA"/>
</dbReference>
<dbReference type="GO" id="GO:0016787">
    <property type="term" value="F:hydrolase activity"/>
    <property type="evidence" value="ECO:0007669"/>
    <property type="project" value="UniProtKB-KW"/>
</dbReference>
<evidence type="ECO:0000259" key="2">
    <source>
        <dbReference type="Pfam" id="PF00857"/>
    </source>
</evidence>
<dbReference type="InterPro" id="IPR000868">
    <property type="entry name" value="Isochorismatase-like_dom"/>
</dbReference>
<keyword evidence="4" id="KW-1185">Reference proteome</keyword>
<dbReference type="KEGG" id="bsol:FSW04_13000"/>
<organism evidence="3 4">
    <name type="scientific">Baekduia soli</name>
    <dbReference type="NCBI Taxonomy" id="496014"/>
    <lineage>
        <taxon>Bacteria</taxon>
        <taxon>Bacillati</taxon>
        <taxon>Actinomycetota</taxon>
        <taxon>Thermoleophilia</taxon>
        <taxon>Solirubrobacterales</taxon>
        <taxon>Baekduiaceae</taxon>
        <taxon>Baekduia</taxon>
    </lineage>
</organism>
<feature type="domain" description="Isochorismatase-like" evidence="2">
    <location>
        <begin position="23"/>
        <end position="197"/>
    </location>
</feature>
<sequence length="212" mass="21897">MDSIDVYRDRGFGGRSGAGRHPALVVIDLCNGFTDPESPLHCDCEEAVAATARLLEAARAAGAPVAFTSIEYDPAGERIAAAFIAKAPGLLTLAPGTRWIEIDERIAPAEGEPVLWKLFASGFYGTSLGALLASQGCDTVIITGASTSGCVRATVVDALQHGYRVIVPREGVADRARSAHEASLADIDAKYGDVVGIDEAVAIFTAAAAPAA</sequence>
<dbReference type="InterPro" id="IPR050272">
    <property type="entry name" value="Isochorismatase-like_hydrls"/>
</dbReference>
<dbReference type="PANTHER" id="PTHR43540">
    <property type="entry name" value="PEROXYUREIDOACRYLATE/UREIDOACRYLATE AMIDOHYDROLASE-RELATED"/>
    <property type="match status" value="1"/>
</dbReference>
<evidence type="ECO:0000313" key="3">
    <source>
        <dbReference type="EMBL" id="QEC48396.1"/>
    </source>
</evidence>
<name>A0A5B8U5J7_9ACTN</name>
<evidence type="ECO:0000256" key="1">
    <source>
        <dbReference type="ARBA" id="ARBA00022801"/>
    </source>
</evidence>
<dbReference type="RefSeq" id="WP_146919884.1">
    <property type="nucleotide sequence ID" value="NZ_CP042430.1"/>
</dbReference>
<dbReference type="Pfam" id="PF00857">
    <property type="entry name" value="Isochorismatase"/>
    <property type="match status" value="1"/>
</dbReference>
<reference evidence="3 4" key="1">
    <citation type="journal article" date="2018" name="J. Microbiol.">
        <title>Baekduia soli gen. nov., sp. nov., a novel bacterium isolated from the soil of Baekdu Mountain and proposal of a novel family name, Baekduiaceae fam. nov.</title>
        <authorList>
            <person name="An D.S."/>
            <person name="Siddiqi M.Z."/>
            <person name="Kim K.H."/>
            <person name="Yu H.S."/>
            <person name="Im W.T."/>
        </authorList>
    </citation>
    <scope>NUCLEOTIDE SEQUENCE [LARGE SCALE GENOMIC DNA]</scope>
    <source>
        <strain evidence="3 4">BR7-21</strain>
    </source>
</reference>
<protein>
    <submittedName>
        <fullName evidence="3">Isochorismatase family protein</fullName>
    </submittedName>
</protein>
<dbReference type="Gene3D" id="3.40.50.850">
    <property type="entry name" value="Isochorismatase-like"/>
    <property type="match status" value="1"/>
</dbReference>
<gene>
    <name evidence="3" type="ORF">FSW04_13000</name>
</gene>